<dbReference type="EMBL" id="CP029187">
    <property type="protein sequence ID" value="AWI25205.1"/>
    <property type="molecule type" value="Genomic_DNA"/>
</dbReference>
<sequence>MRKISVLGCGWLGLPLATDLIKTGFSVNGSTTTEEKMPILKSFGINPFSISVNADGVRGDITSFLNSCDTLIVDFPPKLRGDASENFVSKVRNLIPFIESSTVAHVIFISSISVYGENQGIVTASTLPEPVTESGMQLLEAEQLLMENTHFTTTIVRFGGLVGNDRHPVYHLAGRTDLDNPGAPINLIHITDCLGIILSIVNKNVSGEIFNTVAPFHPSRKDYYSAKAASMGLAEPHFKEEATGTGKVIDSNKLRQVLDYEFSVTEKI</sequence>
<evidence type="ECO:0000313" key="2">
    <source>
        <dbReference type="Proteomes" id="UP000244937"/>
    </source>
</evidence>
<dbReference type="Proteomes" id="UP000244937">
    <property type="component" value="Chromosome"/>
</dbReference>
<dbReference type="RefSeq" id="WP_108902999.1">
    <property type="nucleotide sequence ID" value="NZ_CP029187.1"/>
</dbReference>
<gene>
    <name evidence="1" type="ORF">HYN49_04455</name>
</gene>
<proteinExistence type="predicted"/>
<dbReference type="KEGG" id="fpal:HYN49_04455"/>
<evidence type="ECO:0000313" key="1">
    <source>
        <dbReference type="EMBL" id="AWI25205.1"/>
    </source>
</evidence>
<reference evidence="1 2" key="1">
    <citation type="submission" date="2018-05" db="EMBL/GenBank/DDBJ databases">
        <title>Genome sequencing of Flavobacterium sp. HYN0049.</title>
        <authorList>
            <person name="Yi H."/>
            <person name="Baek C."/>
        </authorList>
    </citation>
    <scope>NUCLEOTIDE SEQUENCE [LARGE SCALE GENOMIC DNA]</scope>
    <source>
        <strain evidence="1 2">HYN0049</strain>
    </source>
</reference>
<organism evidence="1 2">
    <name type="scientific">Flavobacterium pallidum</name>
    <dbReference type="NCBI Taxonomy" id="2172098"/>
    <lineage>
        <taxon>Bacteria</taxon>
        <taxon>Pseudomonadati</taxon>
        <taxon>Bacteroidota</taxon>
        <taxon>Flavobacteriia</taxon>
        <taxon>Flavobacteriales</taxon>
        <taxon>Flavobacteriaceae</taxon>
        <taxon>Flavobacterium</taxon>
    </lineage>
</organism>
<dbReference type="SUPFAM" id="SSF51735">
    <property type="entry name" value="NAD(P)-binding Rossmann-fold domains"/>
    <property type="match status" value="1"/>
</dbReference>
<keyword evidence="2" id="KW-1185">Reference proteome</keyword>
<dbReference type="OrthoDB" id="751203at2"/>
<dbReference type="PANTHER" id="PTHR48079">
    <property type="entry name" value="PROTEIN YEEZ"/>
    <property type="match status" value="1"/>
</dbReference>
<dbReference type="GO" id="GO:0004029">
    <property type="term" value="F:aldehyde dehydrogenase (NAD+) activity"/>
    <property type="evidence" value="ECO:0007669"/>
    <property type="project" value="TreeGrafter"/>
</dbReference>
<accession>A0A2S1SFP5</accession>
<name>A0A2S1SFP5_9FLAO</name>
<dbReference type="InterPro" id="IPR051783">
    <property type="entry name" value="NAD(P)-dependent_oxidoreduct"/>
</dbReference>
<dbReference type="AlphaFoldDB" id="A0A2S1SFP5"/>
<dbReference type="InterPro" id="IPR036291">
    <property type="entry name" value="NAD(P)-bd_dom_sf"/>
</dbReference>
<dbReference type="Gene3D" id="3.40.50.720">
    <property type="entry name" value="NAD(P)-binding Rossmann-like Domain"/>
    <property type="match status" value="1"/>
</dbReference>
<dbReference type="PANTHER" id="PTHR48079:SF6">
    <property type="entry name" value="NAD(P)-BINDING DOMAIN-CONTAINING PROTEIN-RELATED"/>
    <property type="match status" value="1"/>
</dbReference>
<protein>
    <submittedName>
        <fullName evidence="1">NAD(P)-dependent oxidoreductase</fullName>
    </submittedName>
</protein>
<dbReference type="GO" id="GO:0005737">
    <property type="term" value="C:cytoplasm"/>
    <property type="evidence" value="ECO:0007669"/>
    <property type="project" value="TreeGrafter"/>
</dbReference>